<keyword evidence="1" id="KW-0472">Membrane</keyword>
<name>A0A420S3C9_FUSOX</name>
<dbReference type="VEuPathDB" id="FungiDB:FOZG_00535"/>
<reference evidence="2 3" key="1">
    <citation type="journal article" date="2018" name="Sci. Rep.">
        <title>Characterisation of pathogen-specific regions and novel effector candidates in Fusarium oxysporum f. sp. cepae.</title>
        <authorList>
            <person name="Armitage A.D."/>
            <person name="Taylor A."/>
            <person name="Sobczyk M.K."/>
            <person name="Baxter L."/>
            <person name="Greenfield B.P."/>
            <person name="Bates H.J."/>
            <person name="Wilson F."/>
            <person name="Jackson A.C."/>
            <person name="Ott S."/>
            <person name="Harrison R.J."/>
            <person name="Clarkson J.P."/>
        </authorList>
    </citation>
    <scope>NUCLEOTIDE SEQUENCE [LARGE SCALE GENOMIC DNA]</scope>
    <source>
        <strain evidence="2 3">Fo_A28</strain>
    </source>
</reference>
<proteinExistence type="predicted"/>
<dbReference type="VEuPathDB" id="FungiDB:FOXG_20493"/>
<protein>
    <submittedName>
        <fullName evidence="2">Uncharacterized protein</fullName>
    </submittedName>
</protein>
<comment type="caution">
    <text evidence="2">The sequence shown here is derived from an EMBL/GenBank/DDBJ whole genome shotgun (WGS) entry which is preliminary data.</text>
</comment>
<dbReference type="Proteomes" id="UP000285860">
    <property type="component" value="Unassembled WGS sequence"/>
</dbReference>
<accession>A0A420S3C9</accession>
<dbReference type="VEuPathDB" id="FungiDB:FOMG_00530"/>
<evidence type="ECO:0000313" key="3">
    <source>
        <dbReference type="Proteomes" id="UP000285860"/>
    </source>
</evidence>
<gene>
    <name evidence="2" type="ORF">BFJ68_g875</name>
</gene>
<dbReference type="EMBL" id="MRCY01000003">
    <property type="protein sequence ID" value="RKL23709.1"/>
    <property type="molecule type" value="Genomic_DNA"/>
</dbReference>
<organism evidence="2 3">
    <name type="scientific">Fusarium oxysporum</name>
    <name type="common">Fusarium vascular wilt</name>
    <dbReference type="NCBI Taxonomy" id="5507"/>
    <lineage>
        <taxon>Eukaryota</taxon>
        <taxon>Fungi</taxon>
        <taxon>Dikarya</taxon>
        <taxon>Ascomycota</taxon>
        <taxon>Pezizomycotina</taxon>
        <taxon>Sordariomycetes</taxon>
        <taxon>Hypocreomycetidae</taxon>
        <taxon>Hypocreales</taxon>
        <taxon>Nectriaceae</taxon>
        <taxon>Fusarium</taxon>
        <taxon>Fusarium oxysporum species complex</taxon>
    </lineage>
</organism>
<feature type="transmembrane region" description="Helical" evidence="1">
    <location>
        <begin position="27"/>
        <end position="58"/>
    </location>
</feature>
<keyword evidence="1" id="KW-0812">Transmembrane</keyword>
<dbReference type="AlphaFoldDB" id="A0A420S3C9"/>
<evidence type="ECO:0000256" key="1">
    <source>
        <dbReference type="SAM" id="Phobius"/>
    </source>
</evidence>
<sequence length="131" mass="14082">MFVPIPPPPPPRPRHWHHSHRQGRGGIIIIIIIMCIISGAVAVGIATAIVVVFGGFTIDGHGSGTTRSSQLHETADIFLGIDVVPPPPSSGSTRLLGEEHDYPKSSASQSLISQSYMFAVEEVEAQYLLFD</sequence>
<evidence type="ECO:0000313" key="2">
    <source>
        <dbReference type="EMBL" id="RKL23709.1"/>
    </source>
</evidence>
<keyword evidence="1" id="KW-1133">Transmembrane helix</keyword>